<evidence type="ECO:0000256" key="1">
    <source>
        <dbReference type="ARBA" id="ARBA00010605"/>
    </source>
</evidence>
<feature type="region of interest" description="Disordered" evidence="9">
    <location>
        <begin position="1"/>
        <end position="21"/>
    </location>
</feature>
<dbReference type="SUPFAM" id="SSF55658">
    <property type="entry name" value="L9 N-domain-like"/>
    <property type="match status" value="1"/>
</dbReference>
<name>A0AAD3DDY0_9CHLO</name>
<evidence type="ECO:0000256" key="5">
    <source>
        <dbReference type="ARBA" id="ARBA00023274"/>
    </source>
</evidence>
<dbReference type="GO" id="GO:0006412">
    <property type="term" value="P:translation"/>
    <property type="evidence" value="ECO:0007669"/>
    <property type="project" value="InterPro"/>
</dbReference>
<keyword evidence="4" id="KW-0689">Ribosomal protein</keyword>
<evidence type="ECO:0000256" key="9">
    <source>
        <dbReference type="SAM" id="MobiDB-lite"/>
    </source>
</evidence>
<dbReference type="EMBL" id="BMAR01000001">
    <property type="protein sequence ID" value="GFR40049.1"/>
    <property type="molecule type" value="Genomic_DNA"/>
</dbReference>
<dbReference type="NCBIfam" id="TIGR00158">
    <property type="entry name" value="L9"/>
    <property type="match status" value="1"/>
</dbReference>
<keyword evidence="2" id="KW-0699">rRNA-binding</keyword>
<evidence type="ECO:0000256" key="7">
    <source>
        <dbReference type="ARBA" id="ARBA00035193"/>
    </source>
</evidence>
<evidence type="ECO:0000313" key="12">
    <source>
        <dbReference type="Proteomes" id="UP001054857"/>
    </source>
</evidence>
<dbReference type="InterPro" id="IPR009027">
    <property type="entry name" value="Ribosomal_bL9/RNase_H1_N"/>
</dbReference>
<dbReference type="InterPro" id="IPR036935">
    <property type="entry name" value="Ribosomal_bL9_N_sf"/>
</dbReference>
<dbReference type="Pfam" id="PF01281">
    <property type="entry name" value="Ribosomal_L9_N"/>
    <property type="match status" value="1"/>
</dbReference>
<proteinExistence type="inferred from homology"/>
<dbReference type="GO" id="GO:0019843">
    <property type="term" value="F:rRNA binding"/>
    <property type="evidence" value="ECO:0007669"/>
    <property type="project" value="UniProtKB-KW"/>
</dbReference>
<reference evidence="11 12" key="1">
    <citation type="journal article" date="2021" name="Sci. Rep.">
        <title>Genome sequencing of the multicellular alga Astrephomene provides insights into convergent evolution of germ-soma differentiation.</title>
        <authorList>
            <person name="Yamashita S."/>
            <person name="Yamamoto K."/>
            <person name="Matsuzaki R."/>
            <person name="Suzuki S."/>
            <person name="Yamaguchi H."/>
            <person name="Hirooka S."/>
            <person name="Minakuchi Y."/>
            <person name="Miyagishima S."/>
            <person name="Kawachi M."/>
            <person name="Toyoda A."/>
            <person name="Nozaki H."/>
        </authorList>
    </citation>
    <scope>NUCLEOTIDE SEQUENCE [LARGE SCALE GENOMIC DNA]</scope>
    <source>
        <strain evidence="11 12">NIES-4017</strain>
    </source>
</reference>
<evidence type="ECO:0000259" key="10">
    <source>
        <dbReference type="PROSITE" id="PS00651"/>
    </source>
</evidence>
<dbReference type="GO" id="GO:0003735">
    <property type="term" value="F:structural constituent of ribosome"/>
    <property type="evidence" value="ECO:0007669"/>
    <property type="project" value="InterPro"/>
</dbReference>
<dbReference type="AlphaFoldDB" id="A0AAD3DDY0"/>
<dbReference type="SUPFAM" id="SSF55653">
    <property type="entry name" value="Ribosomal protein L9 C-domain"/>
    <property type="match status" value="1"/>
</dbReference>
<dbReference type="HAMAP" id="MF_00503">
    <property type="entry name" value="Ribosomal_bL9"/>
    <property type="match status" value="1"/>
</dbReference>
<dbReference type="Pfam" id="PF03948">
    <property type="entry name" value="Ribosomal_L9_C"/>
    <property type="match status" value="1"/>
</dbReference>
<accession>A0AAD3DDY0</accession>
<keyword evidence="3" id="KW-0694">RNA-binding</keyword>
<dbReference type="PROSITE" id="PS00651">
    <property type="entry name" value="RIBOSOMAL_L9"/>
    <property type="match status" value="1"/>
</dbReference>
<dbReference type="InterPro" id="IPR020070">
    <property type="entry name" value="Ribosomal_bL9_N"/>
</dbReference>
<evidence type="ECO:0000256" key="6">
    <source>
        <dbReference type="ARBA" id="ARBA00031047"/>
    </source>
</evidence>
<evidence type="ECO:0000256" key="8">
    <source>
        <dbReference type="ARBA" id="ARBA00035427"/>
    </source>
</evidence>
<keyword evidence="12" id="KW-1185">Reference proteome</keyword>
<evidence type="ECO:0000256" key="3">
    <source>
        <dbReference type="ARBA" id="ARBA00022884"/>
    </source>
</evidence>
<dbReference type="PANTHER" id="PTHR21368">
    <property type="entry name" value="50S RIBOSOMAL PROTEIN L9"/>
    <property type="match status" value="1"/>
</dbReference>
<protein>
    <recommendedName>
        <fullName evidence="7">Large ribosomal subunit protein bL9c</fullName>
    </recommendedName>
    <alternativeName>
        <fullName evidence="8">50S ribosomal protein L9, chloroplastic</fullName>
    </alternativeName>
    <alternativeName>
        <fullName evidence="6">CL9</fullName>
    </alternativeName>
</protein>
<sequence>MAFSTTLRGTPLSRTPFKAAKPQGVRAPASRVALVVEANKKVLKKTKVILVNDIPNVGREGEIKSVPVGYWRNFLLPNGMAKIASEAILDKIRRKKEDEIRKKMEEKAQAQAFANALSTIGKFTLKKKTGDKDQIYGSVQVQEIADAIYQQTGRNVSDCEIAVPEIKSVGTYECTIRLHPEVLGTFSVVVQREKNVLTVRAADSGKKAKK</sequence>
<gene>
    <name evidence="11" type="ORF">Agub_g587</name>
</gene>
<dbReference type="InterPro" id="IPR020594">
    <property type="entry name" value="Ribosomal_bL9_bac/chp"/>
</dbReference>
<dbReference type="Gene3D" id="3.40.5.10">
    <property type="entry name" value="Ribosomal protein L9, N-terminal domain"/>
    <property type="match status" value="1"/>
</dbReference>
<organism evidence="11 12">
    <name type="scientific">Astrephomene gubernaculifera</name>
    <dbReference type="NCBI Taxonomy" id="47775"/>
    <lineage>
        <taxon>Eukaryota</taxon>
        <taxon>Viridiplantae</taxon>
        <taxon>Chlorophyta</taxon>
        <taxon>core chlorophytes</taxon>
        <taxon>Chlorophyceae</taxon>
        <taxon>CS clade</taxon>
        <taxon>Chlamydomonadales</taxon>
        <taxon>Astrephomenaceae</taxon>
        <taxon>Astrephomene</taxon>
    </lineage>
</organism>
<evidence type="ECO:0000256" key="2">
    <source>
        <dbReference type="ARBA" id="ARBA00022730"/>
    </source>
</evidence>
<dbReference type="InterPro" id="IPR036791">
    <property type="entry name" value="Ribosomal_bL9_C_sf"/>
</dbReference>
<comment type="caution">
    <text evidence="11">The sequence shown here is derived from an EMBL/GenBank/DDBJ whole genome shotgun (WGS) entry which is preliminary data.</text>
</comment>
<keyword evidence="5" id="KW-0687">Ribonucleoprotein</keyword>
<dbReference type="Proteomes" id="UP001054857">
    <property type="component" value="Unassembled WGS sequence"/>
</dbReference>
<evidence type="ECO:0000256" key="4">
    <source>
        <dbReference type="ARBA" id="ARBA00022980"/>
    </source>
</evidence>
<feature type="domain" description="Ribosomal protein L9" evidence="10">
    <location>
        <begin position="58"/>
        <end position="85"/>
    </location>
</feature>
<dbReference type="InterPro" id="IPR020069">
    <property type="entry name" value="Ribosomal_bL9_C"/>
</dbReference>
<dbReference type="InterPro" id="IPR000244">
    <property type="entry name" value="Ribosomal_bL9"/>
</dbReference>
<comment type="similarity">
    <text evidence="1">Belongs to the bacterial ribosomal protein bL9 family.</text>
</comment>
<evidence type="ECO:0000313" key="11">
    <source>
        <dbReference type="EMBL" id="GFR40049.1"/>
    </source>
</evidence>
<dbReference type="Gene3D" id="3.10.430.100">
    <property type="entry name" value="Ribosomal protein L9, C-terminal domain"/>
    <property type="match status" value="1"/>
</dbReference>
<dbReference type="GO" id="GO:0005840">
    <property type="term" value="C:ribosome"/>
    <property type="evidence" value="ECO:0007669"/>
    <property type="project" value="UniProtKB-KW"/>
</dbReference>
<dbReference type="GO" id="GO:1990904">
    <property type="term" value="C:ribonucleoprotein complex"/>
    <property type="evidence" value="ECO:0007669"/>
    <property type="project" value="UniProtKB-KW"/>
</dbReference>